<proteinExistence type="predicted"/>
<dbReference type="EC" id="2.3.1.-" evidence="3"/>
<gene>
    <name evidence="3" type="ORF">QX249_12700</name>
</gene>
<keyword evidence="1" id="KW-0472">Membrane</keyword>
<name>A0AAW8Q1J0_VIBPH</name>
<dbReference type="RefSeq" id="WP_311020428.1">
    <property type="nucleotide sequence ID" value="NZ_JAUHGG010000003.1"/>
</dbReference>
<evidence type="ECO:0000313" key="3">
    <source>
        <dbReference type="EMBL" id="MDS1821524.1"/>
    </source>
</evidence>
<sequence length="300" mass="34206">MKQMDYAVKKEIGFYSGFVWGVAGDASITIYWDGENFLSQGYGNKIDQYESHTAYLSETPIDLKSHTNDMVDSARWTLNEKESGYYVCKMESGELTVIYWSDSKKEAFQVGVKEGYSIEAYKAISESKLQFDGENEVCSHTEWERRCLPAQQSDLEKLVHLYTDVFGENTWRGNTKGVIRASLGQEIESGNALLSYDPKGEVTGFATFLKGDKGFKDLGRGIEILTDNTTVVTEVGVSEKHREAGIAEFLVDQVYESAKENEEFKFFVYSDESNKDVNRALMHRMYTENCEMKNLYERID</sequence>
<dbReference type="Gene3D" id="3.40.630.30">
    <property type="match status" value="1"/>
</dbReference>
<dbReference type="AlphaFoldDB" id="A0AAW8Q1J0"/>
<feature type="domain" description="N-acetyltransferase" evidence="2">
    <location>
        <begin position="145"/>
        <end position="300"/>
    </location>
</feature>
<dbReference type="Proteomes" id="UP001253193">
    <property type="component" value="Unassembled WGS sequence"/>
</dbReference>
<accession>A0AAW8Q1J0</accession>
<dbReference type="Pfam" id="PF00583">
    <property type="entry name" value="Acetyltransf_1"/>
    <property type="match status" value="1"/>
</dbReference>
<dbReference type="InterPro" id="IPR016181">
    <property type="entry name" value="Acyl_CoA_acyltransferase"/>
</dbReference>
<evidence type="ECO:0000259" key="2">
    <source>
        <dbReference type="PROSITE" id="PS51186"/>
    </source>
</evidence>
<organism evidence="3 4">
    <name type="scientific">Vibrio parahaemolyticus</name>
    <dbReference type="NCBI Taxonomy" id="670"/>
    <lineage>
        <taxon>Bacteria</taxon>
        <taxon>Pseudomonadati</taxon>
        <taxon>Pseudomonadota</taxon>
        <taxon>Gammaproteobacteria</taxon>
        <taxon>Vibrionales</taxon>
        <taxon>Vibrionaceae</taxon>
        <taxon>Vibrio</taxon>
    </lineage>
</organism>
<evidence type="ECO:0000313" key="4">
    <source>
        <dbReference type="Proteomes" id="UP001253193"/>
    </source>
</evidence>
<protein>
    <submittedName>
        <fullName evidence="3">GNAT family N-acetyltransferase</fullName>
        <ecNumber evidence="3">2.3.1.-</ecNumber>
    </submittedName>
</protein>
<dbReference type="InterPro" id="IPR000182">
    <property type="entry name" value="GNAT_dom"/>
</dbReference>
<keyword evidence="3" id="KW-0012">Acyltransferase</keyword>
<comment type="caution">
    <text evidence="3">The sequence shown here is derived from an EMBL/GenBank/DDBJ whole genome shotgun (WGS) entry which is preliminary data.</text>
</comment>
<keyword evidence="1" id="KW-1133">Transmembrane helix</keyword>
<dbReference type="PROSITE" id="PS51186">
    <property type="entry name" value="GNAT"/>
    <property type="match status" value="1"/>
</dbReference>
<keyword evidence="3" id="KW-0808">Transferase</keyword>
<dbReference type="EMBL" id="JAUHGG010000003">
    <property type="protein sequence ID" value="MDS1821524.1"/>
    <property type="molecule type" value="Genomic_DNA"/>
</dbReference>
<dbReference type="GO" id="GO:0016747">
    <property type="term" value="F:acyltransferase activity, transferring groups other than amino-acyl groups"/>
    <property type="evidence" value="ECO:0007669"/>
    <property type="project" value="InterPro"/>
</dbReference>
<reference evidence="3" key="1">
    <citation type="submission" date="2023-06" db="EMBL/GenBank/DDBJ databases">
        <title>Genomic Diversity of Vibrio spp. and Metagenomic Analysis of Pathogens in Florida Gulf Coastal Waters Following Hurricane Ian.</title>
        <authorList>
            <person name="Brumfield K.D."/>
        </authorList>
    </citation>
    <scope>NUCLEOTIDE SEQUENCE</scope>
    <source>
        <strain evidence="3">WBS2B-138</strain>
    </source>
</reference>
<evidence type="ECO:0000256" key="1">
    <source>
        <dbReference type="SAM" id="Phobius"/>
    </source>
</evidence>
<dbReference type="SUPFAM" id="SSF55729">
    <property type="entry name" value="Acyl-CoA N-acyltransferases (Nat)"/>
    <property type="match status" value="1"/>
</dbReference>
<keyword evidence="1" id="KW-0812">Transmembrane</keyword>
<feature type="transmembrane region" description="Helical" evidence="1">
    <location>
        <begin position="12"/>
        <end position="32"/>
    </location>
</feature>